<gene>
    <name evidence="5" type="ORF">JJQ60_05330</name>
</gene>
<evidence type="ECO:0000313" key="6">
    <source>
        <dbReference type="Proteomes" id="UP000651057"/>
    </source>
</evidence>
<evidence type="ECO:0000256" key="3">
    <source>
        <dbReference type="RuleBase" id="RU003457"/>
    </source>
</evidence>
<evidence type="ECO:0000313" key="5">
    <source>
        <dbReference type="EMBL" id="MBL0682925.1"/>
    </source>
</evidence>
<dbReference type="PANTHER" id="PTHR43212">
    <property type="entry name" value="QUERCETIN 2,3-DIOXYGENASE"/>
    <property type="match status" value="1"/>
</dbReference>
<feature type="binding site" evidence="2">
    <location>
        <position position="57"/>
    </location>
    <ligand>
        <name>Fe cation</name>
        <dbReference type="ChEBI" id="CHEBI:24875"/>
    </ligand>
</feature>
<name>A0A937A0S9_9FLAO</name>
<dbReference type="SUPFAM" id="SSF51182">
    <property type="entry name" value="RmlC-like cupins"/>
    <property type="match status" value="1"/>
</dbReference>
<feature type="binding site" evidence="2">
    <location>
        <position position="59"/>
    </location>
    <ligand>
        <name>Fe cation</name>
        <dbReference type="ChEBI" id="CHEBI:24875"/>
    </ligand>
</feature>
<keyword evidence="2" id="KW-0408">Iron</keyword>
<dbReference type="InterPro" id="IPR014710">
    <property type="entry name" value="RmlC-like_jellyroll"/>
</dbReference>
<dbReference type="InterPro" id="IPR011051">
    <property type="entry name" value="RmlC_Cupin_sf"/>
</dbReference>
<dbReference type="Pfam" id="PF02678">
    <property type="entry name" value="Pirin"/>
    <property type="match status" value="1"/>
</dbReference>
<sequence length="243" mass="27151">MVVINKANQVREFGNENFHITSTSPGINLGNPNDYGLAQLGRIDYSEIKPGTIVGMHPHQYDEIFSYMRKGVMTHEDSTGNLIEIGGMHLMMMNAGTGIYHEERVPENGEKVDMLQIFMRPSKDNFQPRVQFSKLNALNSENQWRLVAGSTSSEAPLEINSEIAVWDAHINKSIELKVSKNKIGLLYVFNGKVKIKDNVLGKFESAVLDENITVGLVSSSADLLYFEMDEHAEYSRSGAYSGM</sequence>
<dbReference type="Proteomes" id="UP000651057">
    <property type="component" value="Unassembled WGS sequence"/>
</dbReference>
<feature type="binding site" evidence="2">
    <location>
        <position position="101"/>
    </location>
    <ligand>
        <name>Fe cation</name>
        <dbReference type="ChEBI" id="CHEBI:24875"/>
    </ligand>
</feature>
<dbReference type="GO" id="GO:0046872">
    <property type="term" value="F:metal ion binding"/>
    <property type="evidence" value="ECO:0007669"/>
    <property type="project" value="UniProtKB-KW"/>
</dbReference>
<dbReference type="PIRSF" id="PIRSF006232">
    <property type="entry name" value="Pirin"/>
    <property type="match status" value="1"/>
</dbReference>
<proteinExistence type="inferred from homology"/>
<dbReference type="AlphaFoldDB" id="A0A937A0S9"/>
<dbReference type="EMBL" id="JAERQJ010000002">
    <property type="protein sequence ID" value="MBL0682925.1"/>
    <property type="molecule type" value="Genomic_DNA"/>
</dbReference>
<dbReference type="RefSeq" id="WP_201917448.1">
    <property type="nucleotide sequence ID" value="NZ_BAABAX010000023.1"/>
</dbReference>
<feature type="binding site" evidence="2">
    <location>
        <position position="103"/>
    </location>
    <ligand>
        <name>Fe cation</name>
        <dbReference type="ChEBI" id="CHEBI:24875"/>
    </ligand>
</feature>
<keyword evidence="2" id="KW-0479">Metal-binding</keyword>
<dbReference type="Gene3D" id="2.60.120.10">
    <property type="entry name" value="Jelly Rolls"/>
    <property type="match status" value="2"/>
</dbReference>
<evidence type="ECO:0000259" key="4">
    <source>
        <dbReference type="Pfam" id="PF02678"/>
    </source>
</evidence>
<evidence type="ECO:0000256" key="1">
    <source>
        <dbReference type="ARBA" id="ARBA00008416"/>
    </source>
</evidence>
<dbReference type="InterPro" id="IPR012093">
    <property type="entry name" value="Pirin"/>
</dbReference>
<comment type="cofactor">
    <cofactor evidence="2">
        <name>Fe cation</name>
        <dbReference type="ChEBI" id="CHEBI:24875"/>
    </cofactor>
    <text evidence="2">Binds 1 Fe cation per subunit.</text>
</comment>
<reference evidence="5" key="1">
    <citation type="submission" date="2021-01" db="EMBL/GenBank/DDBJ databases">
        <authorList>
            <person name="Zhong Y.L."/>
        </authorList>
    </citation>
    <scope>NUCLEOTIDE SEQUENCE</scope>
    <source>
        <strain evidence="5">KCTC 23302</strain>
    </source>
</reference>
<protein>
    <submittedName>
        <fullName evidence="5">Pirin family protein</fullName>
    </submittedName>
</protein>
<dbReference type="PANTHER" id="PTHR43212:SF3">
    <property type="entry name" value="QUERCETIN 2,3-DIOXYGENASE"/>
    <property type="match status" value="1"/>
</dbReference>
<evidence type="ECO:0000256" key="2">
    <source>
        <dbReference type="PIRSR" id="PIRSR006232-1"/>
    </source>
</evidence>
<feature type="domain" description="Pirin N-terminal" evidence="4">
    <location>
        <begin position="51"/>
        <end position="118"/>
    </location>
</feature>
<comment type="caution">
    <text evidence="5">The sequence shown here is derived from an EMBL/GenBank/DDBJ whole genome shotgun (WGS) entry which is preliminary data.</text>
</comment>
<comment type="similarity">
    <text evidence="1 3">Belongs to the pirin family.</text>
</comment>
<dbReference type="InterPro" id="IPR003829">
    <property type="entry name" value="Pirin_N_dom"/>
</dbReference>
<organism evidence="5 6">
    <name type="scientific">Aquimarina mytili</name>
    <dbReference type="NCBI Taxonomy" id="874423"/>
    <lineage>
        <taxon>Bacteria</taxon>
        <taxon>Pseudomonadati</taxon>
        <taxon>Bacteroidota</taxon>
        <taxon>Flavobacteriia</taxon>
        <taxon>Flavobacteriales</taxon>
        <taxon>Flavobacteriaceae</taxon>
        <taxon>Aquimarina</taxon>
    </lineage>
</organism>
<accession>A0A937A0S9</accession>
<keyword evidence="6" id="KW-1185">Reference proteome</keyword>